<evidence type="ECO:0000313" key="3">
    <source>
        <dbReference type="Proteomes" id="UP001156664"/>
    </source>
</evidence>
<evidence type="ECO:0000313" key="2">
    <source>
        <dbReference type="EMBL" id="GLR27439.1"/>
    </source>
</evidence>
<dbReference type="Proteomes" id="UP001156664">
    <property type="component" value="Unassembled WGS sequence"/>
</dbReference>
<feature type="domain" description="Tlde1" evidence="1">
    <location>
        <begin position="22"/>
        <end position="107"/>
    </location>
</feature>
<reference evidence="3" key="1">
    <citation type="journal article" date="2019" name="Int. J. Syst. Evol. Microbiol.">
        <title>The Global Catalogue of Microorganisms (GCM) 10K type strain sequencing project: providing services to taxonomists for standard genome sequencing and annotation.</title>
        <authorList>
            <consortium name="The Broad Institute Genomics Platform"/>
            <consortium name="The Broad Institute Genome Sequencing Center for Infectious Disease"/>
            <person name="Wu L."/>
            <person name="Ma J."/>
        </authorList>
    </citation>
    <scope>NUCLEOTIDE SEQUENCE [LARGE SCALE GENOMIC DNA]</scope>
    <source>
        <strain evidence="3">NBRC 105857</strain>
    </source>
</reference>
<name>A0ABQ5YXI1_9BURK</name>
<evidence type="ECO:0000259" key="1">
    <source>
        <dbReference type="Pfam" id="PF10908"/>
    </source>
</evidence>
<dbReference type="Pfam" id="PF10908">
    <property type="entry name" value="Tlde1_dom"/>
    <property type="match status" value="1"/>
</dbReference>
<dbReference type="InterPro" id="IPR005490">
    <property type="entry name" value="LD_TPept_cat_dom"/>
</dbReference>
<proteinExistence type="predicted"/>
<dbReference type="EMBL" id="BSOJ01000031">
    <property type="protein sequence ID" value="GLR27439.1"/>
    <property type="molecule type" value="Genomic_DNA"/>
</dbReference>
<organism evidence="2 3">
    <name type="scientific">Limnobacter litoralis</name>
    <dbReference type="NCBI Taxonomy" id="481366"/>
    <lineage>
        <taxon>Bacteria</taxon>
        <taxon>Pseudomonadati</taxon>
        <taxon>Pseudomonadota</taxon>
        <taxon>Betaproteobacteria</taxon>
        <taxon>Burkholderiales</taxon>
        <taxon>Burkholderiaceae</taxon>
        <taxon>Limnobacter</taxon>
    </lineage>
</organism>
<dbReference type="RefSeq" id="WP_284282240.1">
    <property type="nucleotide sequence ID" value="NZ_BSOJ01000031.1"/>
</dbReference>
<comment type="caution">
    <text evidence="2">The sequence shown here is derived from an EMBL/GenBank/DDBJ whole genome shotgun (WGS) entry which is preliminary data.</text>
</comment>
<keyword evidence="3" id="KW-1185">Reference proteome</keyword>
<dbReference type="CDD" id="cd16913">
    <property type="entry name" value="YkuD_like"/>
    <property type="match status" value="1"/>
</dbReference>
<accession>A0ABQ5YXI1</accession>
<gene>
    <name evidence="2" type="ORF">GCM10007875_25300</name>
</gene>
<dbReference type="InterPro" id="IPR021225">
    <property type="entry name" value="Tlde1_dom"/>
</dbReference>
<protein>
    <recommendedName>
        <fullName evidence="1">Tlde1 domain-containing protein</fullName>
    </recommendedName>
</protein>
<sequence>MPWYYSQSNHTFSKDNDLITDDAYSGTGGGRNNPLMQNVRNVGPIPVGSYQIGAATNSHHTGPLTLPLSPLHGTNTFGRTAFRIHGDNRRHDASHGCIILSHAVRLKVNHSHDKTLVVTP</sequence>